<feature type="region of interest" description="Disordered" evidence="5">
    <location>
        <begin position="126"/>
        <end position="166"/>
    </location>
</feature>
<protein>
    <recommendedName>
        <fullName evidence="7">Zn(2)-C6 fungal-type domain-containing protein</fullName>
    </recommendedName>
</protein>
<feature type="transmembrane region" description="Helical" evidence="6">
    <location>
        <begin position="562"/>
        <end position="580"/>
    </location>
</feature>
<keyword evidence="9" id="KW-1185">Reference proteome</keyword>
<dbReference type="InterPro" id="IPR051127">
    <property type="entry name" value="Fungal_SecMet_Regulators"/>
</dbReference>
<evidence type="ECO:0000256" key="5">
    <source>
        <dbReference type="SAM" id="MobiDB-lite"/>
    </source>
</evidence>
<keyword evidence="3" id="KW-0804">Transcription</keyword>
<dbReference type="STRING" id="619300.G3AGQ8"/>
<dbReference type="SUPFAM" id="SSF57701">
    <property type="entry name" value="Zn2/Cys6 DNA-binding domain"/>
    <property type="match status" value="1"/>
</dbReference>
<keyword evidence="2" id="KW-0805">Transcription regulation</keyword>
<organism evidence="9">
    <name type="scientific">Spathaspora passalidarum (strain NRRL Y-27907 / 11-Y1)</name>
    <dbReference type="NCBI Taxonomy" id="619300"/>
    <lineage>
        <taxon>Eukaryota</taxon>
        <taxon>Fungi</taxon>
        <taxon>Dikarya</taxon>
        <taxon>Ascomycota</taxon>
        <taxon>Saccharomycotina</taxon>
        <taxon>Pichiomycetes</taxon>
        <taxon>Debaryomycetaceae</taxon>
        <taxon>Spathaspora</taxon>
    </lineage>
</organism>
<gene>
    <name evidence="8" type="ORF">SPAPADRAFT_146579</name>
</gene>
<dbReference type="InterPro" id="IPR001138">
    <property type="entry name" value="Zn2Cys6_DnaBD"/>
</dbReference>
<keyword evidence="6" id="KW-1133">Transmembrane helix</keyword>
<reference evidence="8 9" key="1">
    <citation type="journal article" date="2011" name="Proc. Natl. Acad. Sci. U.S.A.">
        <title>Comparative genomics of xylose-fermenting fungi for enhanced biofuel production.</title>
        <authorList>
            <person name="Wohlbach D.J."/>
            <person name="Kuo A."/>
            <person name="Sato T.K."/>
            <person name="Potts K.M."/>
            <person name="Salamov A.A."/>
            <person name="LaButti K.M."/>
            <person name="Sun H."/>
            <person name="Clum A."/>
            <person name="Pangilinan J.L."/>
            <person name="Lindquist E.A."/>
            <person name="Lucas S."/>
            <person name="Lapidus A."/>
            <person name="Jin M."/>
            <person name="Gunawan C."/>
            <person name="Balan V."/>
            <person name="Dale B.E."/>
            <person name="Jeffries T.W."/>
            <person name="Zinkel R."/>
            <person name="Barry K.W."/>
            <person name="Grigoriev I.V."/>
            <person name="Gasch A.P."/>
        </authorList>
    </citation>
    <scope>NUCLEOTIDE SEQUENCE [LARGE SCALE GENOMIC DNA]</scope>
    <source>
        <strain evidence="9">NRRL Y-27907 / 11-Y1</strain>
    </source>
</reference>
<dbReference type="PANTHER" id="PTHR47424:SF6">
    <property type="entry name" value="PROLINE UTILIZATION TRANS-ACTIVATOR"/>
    <property type="match status" value="1"/>
</dbReference>
<dbReference type="AlphaFoldDB" id="G3AGQ8"/>
<dbReference type="GeneID" id="18870722"/>
<keyword evidence="1" id="KW-0479">Metal-binding</keyword>
<feature type="compositionally biased region" description="Low complexity" evidence="5">
    <location>
        <begin position="70"/>
        <end position="82"/>
    </location>
</feature>
<dbReference type="CDD" id="cd12148">
    <property type="entry name" value="fungal_TF_MHR"/>
    <property type="match status" value="1"/>
</dbReference>
<dbReference type="InterPro" id="IPR036864">
    <property type="entry name" value="Zn2-C6_fun-type_DNA-bd_sf"/>
</dbReference>
<dbReference type="Pfam" id="PF04082">
    <property type="entry name" value="Fungal_trans"/>
    <property type="match status" value="1"/>
</dbReference>
<dbReference type="HOGENOM" id="CLU_007695_0_0_1"/>
<dbReference type="Proteomes" id="UP000000709">
    <property type="component" value="Unassembled WGS sequence"/>
</dbReference>
<dbReference type="KEGG" id="spaa:SPAPADRAFT_146579"/>
<keyword evidence="6" id="KW-0472">Membrane</keyword>
<keyword evidence="6" id="KW-0812">Transmembrane</keyword>
<evidence type="ECO:0000256" key="6">
    <source>
        <dbReference type="SAM" id="Phobius"/>
    </source>
</evidence>
<evidence type="ECO:0000256" key="1">
    <source>
        <dbReference type="ARBA" id="ARBA00022723"/>
    </source>
</evidence>
<name>G3AGQ8_SPAPN</name>
<dbReference type="CDD" id="cd00067">
    <property type="entry name" value="GAL4"/>
    <property type="match status" value="1"/>
</dbReference>
<sequence length="771" mass="87970">MTQFVTIEPRKKVTKACDYCKKRKYKCSGVAPCDLCTKKKIPCQFSIVDRRTTKGNQARDKNDRQRRESSSSTVTAVSVMSTNTPAQRQNSKPDIPLDDQLIQHNKLIATKMSGYIPKSLQPLLSFPLEKDKDGSSLSSTNDEDDEEEEEEDEEDEGLSNDSGKSTRLLFDTAGNLRYIGESSPLSLLFESRNIFTSTIGESEFTGDPQGVNIIDGTARINVVPPMQLPRRDHCNVMIKFFENNINQTWYIFDMKDFKLNIVDYIYENPIRAPVEKLSLLHLVFSLGLLFAEKANSYLVEEMKPAGVTSTDFFESGFNLMRNIIDDGKLWLSQAYFLVYFYYQSTSKRSTSFLMLSTAIRNAQTLGLHRKFINESFRDQNYVTHRRKLWKSLYICDRISSILLGRPLLISDYDWDDTGDDDDTVYAPDGMTLDIQYTSLNYNARIAIILGKIIQNFYIDGIVDLLRAERIAIDLKTWSINLPSAIQIDKILDVEGSTATTSPVDNPLHKVKSDNYGLLLIHMSQLYGIILLSKPFFMYLLFKRNKNESPNKRSKQEAIMSNFCAASIKSSVLMIQLIHFFKEHNPHRMESYVLVNCCFMASLILGLTILYRQTNVYEPDEFTIDILAEKLMVAKSILLFYSEVSATAARFHTIVTKMYRALENAFKKSHPFPQALPQHLTFDSPESVTSQPQFPIKTPAVIQSQLQSPSSFPHTFEIATSTELEHLMNFQQFFVPSVSNSVITTNTEKRNELDAFMYNIGINDLLFEGAKE</sequence>
<dbReference type="EMBL" id="GL996499">
    <property type="protein sequence ID" value="EGW35390.1"/>
    <property type="molecule type" value="Genomic_DNA"/>
</dbReference>
<accession>G3AGQ8</accession>
<dbReference type="GO" id="GO:0003677">
    <property type="term" value="F:DNA binding"/>
    <property type="evidence" value="ECO:0007669"/>
    <property type="project" value="InterPro"/>
</dbReference>
<evidence type="ECO:0000256" key="3">
    <source>
        <dbReference type="ARBA" id="ARBA00023163"/>
    </source>
</evidence>
<dbReference type="PROSITE" id="PS50048">
    <property type="entry name" value="ZN2_CY6_FUNGAL_2"/>
    <property type="match status" value="1"/>
</dbReference>
<dbReference type="Pfam" id="PF00172">
    <property type="entry name" value="Zn_clus"/>
    <property type="match status" value="1"/>
</dbReference>
<dbReference type="PANTHER" id="PTHR47424">
    <property type="entry name" value="REGULATORY PROTEIN GAL4"/>
    <property type="match status" value="1"/>
</dbReference>
<dbReference type="SMART" id="SM00066">
    <property type="entry name" value="GAL4"/>
    <property type="match status" value="1"/>
</dbReference>
<evidence type="ECO:0000313" key="8">
    <source>
        <dbReference type="EMBL" id="EGW35390.1"/>
    </source>
</evidence>
<evidence type="ECO:0000256" key="2">
    <source>
        <dbReference type="ARBA" id="ARBA00023015"/>
    </source>
</evidence>
<evidence type="ECO:0000256" key="4">
    <source>
        <dbReference type="ARBA" id="ARBA00023242"/>
    </source>
</evidence>
<dbReference type="InterPro" id="IPR007219">
    <property type="entry name" value="XnlR_reg_dom"/>
</dbReference>
<dbReference type="InParanoid" id="G3AGQ8"/>
<feature type="domain" description="Zn(2)-C6 fungal-type" evidence="7">
    <location>
        <begin position="16"/>
        <end position="45"/>
    </location>
</feature>
<proteinExistence type="predicted"/>
<evidence type="ECO:0000259" key="7">
    <source>
        <dbReference type="PROSITE" id="PS50048"/>
    </source>
</evidence>
<dbReference type="RefSeq" id="XP_007372802.1">
    <property type="nucleotide sequence ID" value="XM_007372740.1"/>
</dbReference>
<feature type="transmembrane region" description="Helical" evidence="6">
    <location>
        <begin position="515"/>
        <end position="541"/>
    </location>
</feature>
<dbReference type="OrthoDB" id="3364175at2759"/>
<dbReference type="PROSITE" id="PS00463">
    <property type="entry name" value="ZN2_CY6_FUNGAL_1"/>
    <property type="match status" value="1"/>
</dbReference>
<dbReference type="SMART" id="SM00906">
    <property type="entry name" value="Fungal_trans"/>
    <property type="match status" value="1"/>
</dbReference>
<evidence type="ECO:0000313" key="9">
    <source>
        <dbReference type="Proteomes" id="UP000000709"/>
    </source>
</evidence>
<dbReference type="OMA" id="IHRKDAN"/>
<feature type="compositionally biased region" description="Polar residues" evidence="5">
    <location>
        <begin position="83"/>
        <end position="92"/>
    </location>
</feature>
<feature type="transmembrane region" description="Helical" evidence="6">
    <location>
        <begin position="592"/>
        <end position="610"/>
    </location>
</feature>
<dbReference type="GO" id="GO:0008270">
    <property type="term" value="F:zinc ion binding"/>
    <property type="evidence" value="ECO:0007669"/>
    <property type="project" value="InterPro"/>
</dbReference>
<dbReference type="GO" id="GO:0000981">
    <property type="term" value="F:DNA-binding transcription factor activity, RNA polymerase II-specific"/>
    <property type="evidence" value="ECO:0007669"/>
    <property type="project" value="InterPro"/>
</dbReference>
<dbReference type="eggNOG" id="ENOG502QVYJ">
    <property type="taxonomic scope" value="Eukaryota"/>
</dbReference>
<keyword evidence="4" id="KW-0539">Nucleus</keyword>
<dbReference type="GO" id="GO:0006351">
    <property type="term" value="P:DNA-templated transcription"/>
    <property type="evidence" value="ECO:0007669"/>
    <property type="project" value="InterPro"/>
</dbReference>
<feature type="compositionally biased region" description="Basic and acidic residues" evidence="5">
    <location>
        <begin position="54"/>
        <end position="69"/>
    </location>
</feature>
<dbReference type="Gene3D" id="4.10.240.10">
    <property type="entry name" value="Zn(2)-C6 fungal-type DNA-binding domain"/>
    <property type="match status" value="1"/>
</dbReference>
<feature type="compositionally biased region" description="Acidic residues" evidence="5">
    <location>
        <begin position="141"/>
        <end position="158"/>
    </location>
</feature>
<feature type="region of interest" description="Disordered" evidence="5">
    <location>
        <begin position="54"/>
        <end position="98"/>
    </location>
</feature>